<evidence type="ECO:0000256" key="15">
    <source>
        <dbReference type="ARBA" id="ARBA00033270"/>
    </source>
</evidence>
<feature type="transmembrane region" description="Helical" evidence="22">
    <location>
        <begin position="78"/>
        <end position="98"/>
    </location>
</feature>
<feature type="transmembrane region" description="Helical" evidence="22">
    <location>
        <begin position="12"/>
        <end position="33"/>
    </location>
</feature>
<dbReference type="EC" id="2.4.99.28" evidence="19"/>
<evidence type="ECO:0000256" key="22">
    <source>
        <dbReference type="SAM" id="Phobius"/>
    </source>
</evidence>
<comment type="pathway">
    <text evidence="2">Cell wall biogenesis; peptidoglycan biosynthesis.</text>
</comment>
<evidence type="ECO:0000256" key="1">
    <source>
        <dbReference type="ARBA" id="ARBA00004651"/>
    </source>
</evidence>
<feature type="transmembrane region" description="Helical" evidence="22">
    <location>
        <begin position="193"/>
        <end position="213"/>
    </location>
</feature>
<reference evidence="23 24" key="1">
    <citation type="submission" date="2016-08" db="EMBL/GenBank/DDBJ databases">
        <title>Novel Firmicute Genomes.</title>
        <authorList>
            <person name="Poppleton D.I."/>
            <person name="Gribaldo S."/>
        </authorList>
    </citation>
    <scope>NUCLEOTIDE SEQUENCE [LARGE SCALE GENOMIC DNA]</scope>
    <source>
        <strain evidence="23 24">RAOx-1</strain>
    </source>
</reference>
<keyword evidence="7 22" id="KW-0812">Transmembrane</keyword>
<dbReference type="InterPro" id="IPR013437">
    <property type="entry name" value="FtsW"/>
</dbReference>
<evidence type="ECO:0000256" key="21">
    <source>
        <dbReference type="ARBA" id="ARBA00049966"/>
    </source>
</evidence>
<keyword evidence="11 22" id="KW-0472">Membrane</keyword>
<evidence type="ECO:0000256" key="10">
    <source>
        <dbReference type="ARBA" id="ARBA00022989"/>
    </source>
</evidence>
<feature type="transmembrane region" description="Helical" evidence="22">
    <location>
        <begin position="169"/>
        <end position="186"/>
    </location>
</feature>
<evidence type="ECO:0000256" key="16">
    <source>
        <dbReference type="ARBA" id="ARBA00038053"/>
    </source>
</evidence>
<keyword evidence="12" id="KW-0131">Cell cycle</keyword>
<evidence type="ECO:0000313" key="23">
    <source>
        <dbReference type="EMBL" id="RKD25514.1"/>
    </source>
</evidence>
<gene>
    <name evidence="23" type="ORF">BEP19_00785</name>
</gene>
<keyword evidence="24" id="KW-1185">Reference proteome</keyword>
<comment type="similarity">
    <text evidence="16">Belongs to the SEDS family. FtsW subfamily.</text>
</comment>
<proteinExistence type="inferred from homology"/>
<dbReference type="RefSeq" id="WP_120188182.1">
    <property type="nucleotide sequence ID" value="NZ_MCHY01000006.1"/>
</dbReference>
<dbReference type="InterPro" id="IPR001182">
    <property type="entry name" value="FtsW/RodA"/>
</dbReference>
<dbReference type="GO" id="GO:0071555">
    <property type="term" value="P:cell wall organization"/>
    <property type="evidence" value="ECO:0007669"/>
    <property type="project" value="UniProtKB-KW"/>
</dbReference>
<keyword evidence="13" id="KW-0961">Cell wall biogenesis/degradation</keyword>
<dbReference type="GO" id="GO:0008360">
    <property type="term" value="P:regulation of cell shape"/>
    <property type="evidence" value="ECO:0007669"/>
    <property type="project" value="UniProtKB-KW"/>
</dbReference>
<evidence type="ECO:0000256" key="14">
    <source>
        <dbReference type="ARBA" id="ARBA00032370"/>
    </source>
</evidence>
<dbReference type="Pfam" id="PF01098">
    <property type="entry name" value="FTSW_RODA_SPOVE"/>
    <property type="match status" value="1"/>
</dbReference>
<evidence type="ECO:0000256" key="3">
    <source>
        <dbReference type="ARBA" id="ARBA00022475"/>
    </source>
</evidence>
<keyword evidence="10 22" id="KW-1133">Transmembrane helix</keyword>
<dbReference type="GO" id="GO:0032153">
    <property type="term" value="C:cell division site"/>
    <property type="evidence" value="ECO:0007669"/>
    <property type="project" value="TreeGrafter"/>
</dbReference>
<dbReference type="PANTHER" id="PTHR30474">
    <property type="entry name" value="CELL CYCLE PROTEIN"/>
    <property type="match status" value="1"/>
</dbReference>
<dbReference type="OrthoDB" id="9812661at2"/>
<evidence type="ECO:0000256" key="17">
    <source>
        <dbReference type="ARBA" id="ARBA00041185"/>
    </source>
</evidence>
<protein>
    <recommendedName>
        <fullName evidence="17">Probable peptidoglycan glycosyltransferase FtsW</fullName>
        <ecNumber evidence="19">2.4.99.28</ecNumber>
    </recommendedName>
    <alternativeName>
        <fullName evidence="18">Cell division protein FtsW</fullName>
    </alternativeName>
    <alternativeName>
        <fullName evidence="15">Cell wall polymerase</fullName>
    </alternativeName>
    <alternativeName>
        <fullName evidence="14">Peptidoglycan polymerase</fullName>
    </alternativeName>
</protein>
<evidence type="ECO:0000256" key="9">
    <source>
        <dbReference type="ARBA" id="ARBA00022984"/>
    </source>
</evidence>
<dbReference type="GO" id="GO:0015648">
    <property type="term" value="F:lipid-linked peptidoglycan transporter activity"/>
    <property type="evidence" value="ECO:0007669"/>
    <property type="project" value="TreeGrafter"/>
</dbReference>
<dbReference type="Proteomes" id="UP000284219">
    <property type="component" value="Unassembled WGS sequence"/>
</dbReference>
<name>A0A419SMJ4_9BACL</name>
<dbReference type="PANTHER" id="PTHR30474:SF2">
    <property type="entry name" value="PEPTIDOGLYCAN GLYCOSYLTRANSFERASE FTSW-RELATED"/>
    <property type="match status" value="1"/>
</dbReference>
<dbReference type="GO" id="GO:0009252">
    <property type="term" value="P:peptidoglycan biosynthetic process"/>
    <property type="evidence" value="ECO:0007669"/>
    <property type="project" value="UniProtKB-KW"/>
</dbReference>
<evidence type="ECO:0000256" key="4">
    <source>
        <dbReference type="ARBA" id="ARBA00022618"/>
    </source>
</evidence>
<comment type="catalytic activity">
    <reaction evidence="20">
        <text>[GlcNAc-(1-&gt;4)-Mur2Ac(oyl-L-Ala-gamma-D-Glu-L-Lys-D-Ala-D-Ala)](n)-di-trans,octa-cis-undecaprenyl diphosphate + beta-D-GlcNAc-(1-&gt;4)-Mur2Ac(oyl-L-Ala-gamma-D-Glu-L-Lys-D-Ala-D-Ala)-di-trans,octa-cis-undecaprenyl diphosphate = [GlcNAc-(1-&gt;4)-Mur2Ac(oyl-L-Ala-gamma-D-Glu-L-Lys-D-Ala-D-Ala)](n+1)-di-trans,octa-cis-undecaprenyl diphosphate + di-trans,octa-cis-undecaprenyl diphosphate + H(+)</text>
        <dbReference type="Rhea" id="RHEA:23708"/>
        <dbReference type="Rhea" id="RHEA-COMP:9602"/>
        <dbReference type="Rhea" id="RHEA-COMP:9603"/>
        <dbReference type="ChEBI" id="CHEBI:15378"/>
        <dbReference type="ChEBI" id="CHEBI:58405"/>
        <dbReference type="ChEBI" id="CHEBI:60033"/>
        <dbReference type="ChEBI" id="CHEBI:78435"/>
        <dbReference type="EC" id="2.4.99.28"/>
    </reaction>
</comment>
<evidence type="ECO:0000256" key="7">
    <source>
        <dbReference type="ARBA" id="ARBA00022692"/>
    </source>
</evidence>
<comment type="subcellular location">
    <subcellularLocation>
        <location evidence="1">Cell membrane</location>
        <topology evidence="1">Multi-pass membrane protein</topology>
    </subcellularLocation>
</comment>
<organism evidence="23 24">
    <name type="scientific">Ammoniphilus oxalaticus</name>
    <dbReference type="NCBI Taxonomy" id="66863"/>
    <lineage>
        <taxon>Bacteria</taxon>
        <taxon>Bacillati</taxon>
        <taxon>Bacillota</taxon>
        <taxon>Bacilli</taxon>
        <taxon>Bacillales</taxon>
        <taxon>Paenibacillaceae</taxon>
        <taxon>Aneurinibacillus group</taxon>
        <taxon>Ammoniphilus</taxon>
    </lineage>
</organism>
<evidence type="ECO:0000256" key="11">
    <source>
        <dbReference type="ARBA" id="ARBA00023136"/>
    </source>
</evidence>
<evidence type="ECO:0000313" key="24">
    <source>
        <dbReference type="Proteomes" id="UP000284219"/>
    </source>
</evidence>
<feature type="transmembrane region" description="Helical" evidence="22">
    <location>
        <begin position="308"/>
        <end position="327"/>
    </location>
</feature>
<evidence type="ECO:0000256" key="19">
    <source>
        <dbReference type="ARBA" id="ARBA00044770"/>
    </source>
</evidence>
<feature type="transmembrane region" description="Helical" evidence="22">
    <location>
        <begin position="270"/>
        <end position="296"/>
    </location>
</feature>
<sequence length="387" mass="42682">MERRRGSPDFLLLFMTLALVGFGILMVFSSSYILAYYNPDYNNDSLYFVKKQAIWAILGFIAMLFTMNIPYTVYKQKFPTIAIGSFILLLLLFTPLGMKINGARSWLGIGKSFSIQPAEFAKLGLIIYLAGLIAKKGDRFRMWKQGLAPALIATTAFCGMVMLQPDLGTTSIILFTAVVIMFSGGAHLKHLGMLCGVASVALIIFAVAAPYRLARIKTFINPWNDGMNGLEQGYHLIQSFYAIANGGLSGAGFGKSIQKYLYLPYPQTDFIFSVIAEEIGFFGCALFILFFVLFLWRIILITLRCEDTFGLLVGIGVVSMIGIQAIINIGGVTGSMPITGVPLPFVSYGGSSLLVFMTSMGIVLSISRETFKKRAQRQEQQLRKLSH</sequence>
<keyword evidence="4 23" id="KW-0132">Cell division</keyword>
<evidence type="ECO:0000256" key="13">
    <source>
        <dbReference type="ARBA" id="ARBA00023316"/>
    </source>
</evidence>
<dbReference type="GO" id="GO:0005886">
    <property type="term" value="C:plasma membrane"/>
    <property type="evidence" value="ECO:0007669"/>
    <property type="project" value="UniProtKB-SubCell"/>
</dbReference>
<dbReference type="GO" id="GO:0051301">
    <property type="term" value="P:cell division"/>
    <property type="evidence" value="ECO:0007669"/>
    <property type="project" value="UniProtKB-KW"/>
</dbReference>
<comment type="caution">
    <text evidence="23">The sequence shown here is derived from an EMBL/GenBank/DDBJ whole genome shotgun (WGS) entry which is preliminary data.</text>
</comment>
<evidence type="ECO:0000256" key="20">
    <source>
        <dbReference type="ARBA" id="ARBA00049902"/>
    </source>
</evidence>
<evidence type="ECO:0000256" key="6">
    <source>
        <dbReference type="ARBA" id="ARBA00022679"/>
    </source>
</evidence>
<keyword evidence="9" id="KW-0573">Peptidoglycan synthesis</keyword>
<evidence type="ECO:0000256" key="8">
    <source>
        <dbReference type="ARBA" id="ARBA00022960"/>
    </source>
</evidence>
<evidence type="ECO:0000256" key="12">
    <source>
        <dbReference type="ARBA" id="ARBA00023306"/>
    </source>
</evidence>
<feature type="transmembrane region" description="Helical" evidence="22">
    <location>
        <begin position="347"/>
        <end position="367"/>
    </location>
</feature>
<evidence type="ECO:0000256" key="18">
    <source>
        <dbReference type="ARBA" id="ARBA00041418"/>
    </source>
</evidence>
<dbReference type="EMBL" id="MCHY01000006">
    <property type="protein sequence ID" value="RKD25514.1"/>
    <property type="molecule type" value="Genomic_DNA"/>
</dbReference>
<keyword evidence="6" id="KW-0808">Transferase</keyword>
<evidence type="ECO:0000256" key="2">
    <source>
        <dbReference type="ARBA" id="ARBA00004752"/>
    </source>
</evidence>
<dbReference type="NCBIfam" id="TIGR02614">
    <property type="entry name" value="ftsW"/>
    <property type="match status" value="1"/>
</dbReference>
<feature type="transmembrane region" description="Helical" evidence="22">
    <location>
        <begin position="118"/>
        <end position="134"/>
    </location>
</feature>
<accession>A0A419SMJ4</accession>
<dbReference type="AlphaFoldDB" id="A0A419SMJ4"/>
<dbReference type="GO" id="GO:0008955">
    <property type="term" value="F:peptidoglycan glycosyltransferase activity"/>
    <property type="evidence" value="ECO:0007669"/>
    <property type="project" value="UniProtKB-EC"/>
</dbReference>
<keyword evidence="8" id="KW-0133">Cell shape</keyword>
<keyword evidence="5" id="KW-0328">Glycosyltransferase</keyword>
<evidence type="ECO:0000256" key="5">
    <source>
        <dbReference type="ARBA" id="ARBA00022676"/>
    </source>
</evidence>
<comment type="function">
    <text evidence="21">Peptidoglycan polymerase that is essential for cell division.</text>
</comment>
<feature type="transmembrane region" description="Helical" evidence="22">
    <location>
        <begin position="146"/>
        <end position="163"/>
    </location>
</feature>
<keyword evidence="3" id="KW-1003">Cell membrane</keyword>
<feature type="transmembrane region" description="Helical" evidence="22">
    <location>
        <begin position="53"/>
        <end position="71"/>
    </location>
</feature>